<evidence type="ECO:0000313" key="2">
    <source>
        <dbReference type="Proteomes" id="UP000005089"/>
    </source>
</evidence>
<gene>
    <name evidence="1" type="ORF">OFBG_00546</name>
</gene>
<keyword evidence="2" id="KW-1185">Reference proteome</keyword>
<dbReference type="AlphaFoldDB" id="C3X8J2"/>
<dbReference type="OrthoDB" id="9157463at2"/>
<dbReference type="Proteomes" id="UP000005089">
    <property type="component" value="Unassembled WGS sequence"/>
</dbReference>
<reference evidence="1 2" key="1">
    <citation type="submission" date="2009-02" db="EMBL/GenBank/DDBJ databases">
        <title>The Genome Sequence of Oxalobacter formigenes OXCC13.</title>
        <authorList>
            <consortium name="The Broad Institute Genome Sequencing Platform"/>
            <person name="Ward D."/>
            <person name="Young S.K."/>
            <person name="Kodira C.D."/>
            <person name="Zeng Q."/>
            <person name="Koehrsen M."/>
            <person name="Alvarado L."/>
            <person name="Berlin A."/>
            <person name="Borenstein D."/>
            <person name="Chen Z."/>
            <person name="Engels R."/>
            <person name="Freedman E."/>
            <person name="Gellesch M."/>
            <person name="Goldberg J."/>
            <person name="Griggs A."/>
            <person name="Gujja S."/>
            <person name="Heiman D."/>
            <person name="Hepburn T."/>
            <person name="Howarth C."/>
            <person name="Jen D."/>
            <person name="Larson L."/>
            <person name="Lewis B."/>
            <person name="Mehta T."/>
            <person name="Park D."/>
            <person name="Pearson M."/>
            <person name="Roberts A."/>
            <person name="Saif S."/>
            <person name="Shea T."/>
            <person name="Shenoy N."/>
            <person name="Sisk P."/>
            <person name="Stolte C."/>
            <person name="Sykes S."/>
            <person name="Walk T."/>
            <person name="White J."/>
            <person name="Yandava C."/>
            <person name="Allison M.J."/>
            <person name="Lander E."/>
            <person name="Nusbaum C."/>
            <person name="Galagan J."/>
            <person name="Birren B."/>
        </authorList>
    </citation>
    <scope>NUCLEOTIDE SEQUENCE [LARGE SCALE GENOMIC DNA]</scope>
    <source>
        <strain evidence="1 2">OXCC13</strain>
    </source>
</reference>
<name>C3X8J2_OXAFO</name>
<sequence length="133" mass="14788">MRFTSLDVSSFTTRLGRDAVFETGKSRQNIWEFPIGFSVTTKVKTSSGWTLRPSGDLSFVPVTGDRNAHFDVALAGWPVRDSLSRPVMDSSSVNAGVGLTMERKNMSFSLNDALDASSHQTWQTMSARFGWRF</sequence>
<protein>
    <recommendedName>
        <fullName evidence="3">Autotransporter domain-containing protein</fullName>
    </recommendedName>
</protein>
<dbReference type="EMBL" id="GG658170">
    <property type="protein sequence ID" value="EEO29518.1"/>
    <property type="molecule type" value="Genomic_DNA"/>
</dbReference>
<dbReference type="SUPFAM" id="SSF103515">
    <property type="entry name" value="Autotransporter"/>
    <property type="match status" value="1"/>
</dbReference>
<dbReference type="Gene3D" id="2.40.128.130">
    <property type="entry name" value="Autotransporter beta-domain"/>
    <property type="match status" value="1"/>
</dbReference>
<organism evidence="1 2">
    <name type="scientific">Oxalobacter formigenes OXCC13</name>
    <dbReference type="NCBI Taxonomy" id="556269"/>
    <lineage>
        <taxon>Bacteria</taxon>
        <taxon>Pseudomonadati</taxon>
        <taxon>Pseudomonadota</taxon>
        <taxon>Betaproteobacteria</taxon>
        <taxon>Burkholderiales</taxon>
        <taxon>Oxalobacteraceae</taxon>
        <taxon>Oxalobacter</taxon>
    </lineage>
</organism>
<evidence type="ECO:0008006" key="3">
    <source>
        <dbReference type="Google" id="ProtNLM"/>
    </source>
</evidence>
<dbReference type="InterPro" id="IPR036709">
    <property type="entry name" value="Autotransporte_beta_dom_sf"/>
</dbReference>
<proteinExistence type="predicted"/>
<accession>C3X8J2</accession>
<evidence type="ECO:0000313" key="1">
    <source>
        <dbReference type="EMBL" id="EEO29518.1"/>
    </source>
</evidence>
<dbReference type="RefSeq" id="WP_005880071.1">
    <property type="nucleotide sequence ID" value="NZ_CP019430.1"/>
</dbReference>
<dbReference type="eggNOG" id="ENOG502ZM9P">
    <property type="taxonomic scope" value="Bacteria"/>
</dbReference>
<dbReference type="HOGENOM" id="CLU_1904652_0_0_4"/>